<dbReference type="EMBL" id="CP027059">
    <property type="protein sequence ID" value="UQZ82292.1"/>
    <property type="molecule type" value="Genomic_DNA"/>
</dbReference>
<evidence type="ECO:0000256" key="5">
    <source>
        <dbReference type="HAMAP-Rule" id="MF_01184"/>
    </source>
</evidence>
<keyword evidence="2 5" id="KW-0328">Glycosyltransferase</keyword>
<dbReference type="NCBIfam" id="NF006671">
    <property type="entry name" value="PRK09219.1"/>
    <property type="match status" value="1"/>
</dbReference>
<comment type="catalytic activity">
    <reaction evidence="5">
        <text>XMP + diphosphate = xanthine + 5-phospho-alpha-D-ribose 1-diphosphate</text>
        <dbReference type="Rhea" id="RHEA:10800"/>
        <dbReference type="ChEBI" id="CHEBI:17712"/>
        <dbReference type="ChEBI" id="CHEBI:33019"/>
        <dbReference type="ChEBI" id="CHEBI:57464"/>
        <dbReference type="ChEBI" id="CHEBI:58017"/>
        <dbReference type="EC" id="2.4.2.22"/>
    </reaction>
</comment>
<feature type="binding site" evidence="5">
    <location>
        <position position="156"/>
    </location>
    <ligand>
        <name>xanthine</name>
        <dbReference type="ChEBI" id="CHEBI:17712"/>
    </ligand>
</feature>
<comment type="pathway">
    <text evidence="5">Purine metabolism; XMP biosynthesis via salvage pathway; XMP from xanthine: step 1/1.</text>
</comment>
<keyword evidence="4 5" id="KW-0660">Purine salvage</keyword>
<dbReference type="SUPFAM" id="SSF53271">
    <property type="entry name" value="PRTase-like"/>
    <property type="match status" value="1"/>
</dbReference>
<dbReference type="Gene3D" id="3.40.50.2020">
    <property type="match status" value="1"/>
</dbReference>
<evidence type="ECO:0000259" key="7">
    <source>
        <dbReference type="Pfam" id="PF00156"/>
    </source>
</evidence>
<dbReference type="EC" id="2.4.2.22" evidence="5 6"/>
<evidence type="ECO:0000256" key="4">
    <source>
        <dbReference type="ARBA" id="ARBA00022726"/>
    </source>
</evidence>
<dbReference type="InterPro" id="IPR000836">
    <property type="entry name" value="PRTase_dom"/>
</dbReference>
<evidence type="ECO:0000313" key="8">
    <source>
        <dbReference type="EMBL" id="UQZ82292.1"/>
    </source>
</evidence>
<dbReference type="CDD" id="cd06223">
    <property type="entry name" value="PRTases_typeI"/>
    <property type="match status" value="1"/>
</dbReference>
<proteinExistence type="inferred from homology"/>
<evidence type="ECO:0000256" key="2">
    <source>
        <dbReference type="ARBA" id="ARBA00022676"/>
    </source>
</evidence>
<organism evidence="8 9">
    <name type="scientific">Paenibacillus konkukensis</name>
    <dbReference type="NCBI Taxonomy" id="2020716"/>
    <lineage>
        <taxon>Bacteria</taxon>
        <taxon>Bacillati</taxon>
        <taxon>Bacillota</taxon>
        <taxon>Bacilli</taxon>
        <taxon>Bacillales</taxon>
        <taxon>Paenibacillaceae</taxon>
        <taxon>Paenibacillus</taxon>
    </lineage>
</organism>
<protein>
    <recommendedName>
        <fullName evidence="5 6">Xanthine phosphoribosyltransferase</fullName>
        <shortName evidence="5">XPRTase</shortName>
        <ecNumber evidence="5 6">2.4.2.22</ecNumber>
    </recommendedName>
</protein>
<keyword evidence="3 5" id="KW-0808">Transferase</keyword>
<evidence type="ECO:0000256" key="1">
    <source>
        <dbReference type="ARBA" id="ARBA00022490"/>
    </source>
</evidence>
<dbReference type="InterPro" id="IPR010079">
    <property type="entry name" value="Xanthine_PRibTrfase"/>
</dbReference>
<dbReference type="RefSeq" id="WP_249864444.1">
    <property type="nucleotide sequence ID" value="NZ_CP027059.1"/>
</dbReference>
<accession>A0ABY4RJ99</accession>
<evidence type="ECO:0000313" key="9">
    <source>
        <dbReference type="Proteomes" id="UP001057134"/>
    </source>
</evidence>
<feature type="binding site" evidence="5">
    <location>
        <begin position="128"/>
        <end position="132"/>
    </location>
    <ligand>
        <name>5-phospho-alpha-D-ribose 1-diphosphate</name>
        <dbReference type="ChEBI" id="CHEBI:58017"/>
    </ligand>
</feature>
<sequence length="191" mass="20647">MKALQDKIRQEGTVLSDRVLKVDSFLNHQVDPELMAAIGQEFAARYAEAGVGKVLTLESSGIAPAVMTALALKVPMIFARKQKSLTLNEDLIVKTVYSFTKEQKNEVAVSKKFLSPGEKVLIIDDFLAYGEAALGMAQIVEASGAVVAGIGIVIEKSFQNGADKLREAGYRVDSLARIASLADKQVTFLEE</sequence>
<reference evidence="8" key="1">
    <citation type="submission" date="2018-02" db="EMBL/GenBank/DDBJ databases">
        <authorList>
            <person name="Kim S.-K."/>
            <person name="Jung H.-I."/>
            <person name="Lee S.-W."/>
        </authorList>
    </citation>
    <scope>NUCLEOTIDE SEQUENCE</scope>
    <source>
        <strain evidence="8">SK3146</strain>
    </source>
</reference>
<keyword evidence="1 5" id="KW-0963">Cytoplasm</keyword>
<comment type="function">
    <text evidence="5">Converts the preformed base xanthine, a product of nucleic acid breakdown, to xanthosine 5'-monophosphate (XMP), so it can be reused for RNA or DNA synthesis.</text>
</comment>
<dbReference type="Pfam" id="PF00156">
    <property type="entry name" value="Pribosyltran"/>
    <property type="match status" value="1"/>
</dbReference>
<feature type="binding site" evidence="5">
    <location>
        <position position="27"/>
    </location>
    <ligand>
        <name>xanthine</name>
        <dbReference type="ChEBI" id="CHEBI:17712"/>
    </ligand>
</feature>
<gene>
    <name evidence="8" type="primary">xpt_1</name>
    <name evidence="5" type="synonym">xpt</name>
    <name evidence="8" type="ORF">SK3146_01449</name>
</gene>
<comment type="subunit">
    <text evidence="5">Homodimer.</text>
</comment>
<keyword evidence="9" id="KW-1185">Reference proteome</keyword>
<evidence type="ECO:0000256" key="3">
    <source>
        <dbReference type="ARBA" id="ARBA00022679"/>
    </source>
</evidence>
<dbReference type="NCBIfam" id="TIGR01744">
    <property type="entry name" value="XPRTase"/>
    <property type="match status" value="1"/>
</dbReference>
<dbReference type="InterPro" id="IPR050118">
    <property type="entry name" value="Pur/Pyrimidine_PRTase"/>
</dbReference>
<dbReference type="Proteomes" id="UP001057134">
    <property type="component" value="Chromosome"/>
</dbReference>
<comment type="similarity">
    <text evidence="5">Belongs to the purine/pyrimidine phosphoribosyltransferase family. Xpt subfamily.</text>
</comment>
<dbReference type="GO" id="GO:0000310">
    <property type="term" value="F:xanthine phosphoribosyltransferase activity"/>
    <property type="evidence" value="ECO:0007669"/>
    <property type="project" value="UniProtKB-EC"/>
</dbReference>
<feature type="domain" description="Phosphoribosyltransferase" evidence="7">
    <location>
        <begin position="53"/>
        <end position="157"/>
    </location>
</feature>
<dbReference type="InterPro" id="IPR029057">
    <property type="entry name" value="PRTase-like"/>
</dbReference>
<evidence type="ECO:0000256" key="6">
    <source>
        <dbReference type="NCBIfam" id="TIGR01744"/>
    </source>
</evidence>
<dbReference type="PANTHER" id="PTHR43864">
    <property type="entry name" value="HYPOXANTHINE/GUANINE PHOSPHORIBOSYLTRANSFERASE"/>
    <property type="match status" value="1"/>
</dbReference>
<dbReference type="PANTHER" id="PTHR43864:SF1">
    <property type="entry name" value="XANTHINE PHOSPHORIBOSYLTRANSFERASE"/>
    <property type="match status" value="1"/>
</dbReference>
<dbReference type="HAMAP" id="MF_01184">
    <property type="entry name" value="XPRTase"/>
    <property type="match status" value="1"/>
</dbReference>
<comment type="subcellular location">
    <subcellularLocation>
        <location evidence="5">Cytoplasm</location>
    </subcellularLocation>
</comment>
<name>A0ABY4RJ99_9BACL</name>
<feature type="binding site" evidence="5">
    <location>
        <position position="20"/>
    </location>
    <ligand>
        <name>xanthine</name>
        <dbReference type="ChEBI" id="CHEBI:17712"/>
    </ligand>
</feature>
<reference evidence="8" key="2">
    <citation type="journal article" date="2021" name="J Anim Sci Technol">
        <title>Complete genome sequence of Paenibacillus konkukensis sp. nov. SK3146 as a potential probiotic strain.</title>
        <authorList>
            <person name="Jung H.I."/>
            <person name="Park S."/>
            <person name="Niu K.M."/>
            <person name="Lee S.W."/>
            <person name="Kothari D."/>
            <person name="Yi K.J."/>
            <person name="Kim S.K."/>
        </authorList>
    </citation>
    <scope>NUCLEOTIDE SEQUENCE</scope>
    <source>
        <strain evidence="8">SK3146</strain>
    </source>
</reference>